<dbReference type="GO" id="GO:0008270">
    <property type="term" value="F:zinc ion binding"/>
    <property type="evidence" value="ECO:0007669"/>
    <property type="project" value="InterPro"/>
</dbReference>
<feature type="region of interest" description="Disordered" evidence="10">
    <location>
        <begin position="328"/>
        <end position="413"/>
    </location>
</feature>
<gene>
    <name evidence="12" type="ORF">CTheo_2448</name>
</gene>
<accession>A0A5N5QRC8</accession>
<dbReference type="AlphaFoldDB" id="A0A5N5QRC8"/>
<sequence>MAGLPETERAAKLVRHVALGRTIEEVETYDDPIVYTGGITHQDFVSTIHFRVDYAPISDLVQAKEITGRKVTGVVRYGEVFYIGLNGPGRMPVLYLGVGGSIQLKGPEPNWYHRRNKDLVANAWPPLRHIKFSMHFSATETEGTQAPTQLLFFDERRHARIWLASSPLDKPPISELGFDPILLMPKFEDFKKVVLRRTCPAITLLVDQRFIARIDEILFQARVHPEQRANMLSEDQIRAVFEQTKSVCATAVAVDADSSRFPSGWLCHHRWRKGKRRKAKPQAGIILPSGGVAEMKWITVDGRASTLVEELQKMPCGGLEQTKNVSAGQFKDNDGEAGSFNSAPTKTGKRKFVGSAVKTDDAPAEKGDLPDSTQNEGEPEVKKVKKELAKFLKADQGPKHRGVDTAKDISDNK</sequence>
<evidence type="ECO:0000256" key="10">
    <source>
        <dbReference type="SAM" id="MobiDB-lite"/>
    </source>
</evidence>
<dbReference type="InterPro" id="IPR012319">
    <property type="entry name" value="FPG_cat"/>
</dbReference>
<dbReference type="GO" id="GO:0008534">
    <property type="term" value="F:oxidized purine nucleobase lesion DNA N-glycosylase activity"/>
    <property type="evidence" value="ECO:0007669"/>
    <property type="project" value="UniProtKB-EC"/>
</dbReference>
<evidence type="ECO:0000259" key="11">
    <source>
        <dbReference type="PROSITE" id="PS51068"/>
    </source>
</evidence>
<dbReference type="Proteomes" id="UP000383932">
    <property type="component" value="Unassembled WGS sequence"/>
</dbReference>
<dbReference type="PANTHER" id="PTHR22993:SF9">
    <property type="entry name" value="FORMAMIDOPYRIMIDINE-DNA GLYCOSYLASE"/>
    <property type="match status" value="1"/>
</dbReference>
<feature type="compositionally biased region" description="Basic and acidic residues" evidence="10">
    <location>
        <begin position="358"/>
        <end position="369"/>
    </location>
</feature>
<comment type="similarity">
    <text evidence="2">Belongs to the FPG family.</text>
</comment>
<dbReference type="SUPFAM" id="SSF81624">
    <property type="entry name" value="N-terminal domain of MutM-like DNA repair proteins"/>
    <property type="match status" value="1"/>
</dbReference>
<keyword evidence="4" id="KW-0378">Hydrolase</keyword>
<dbReference type="InterPro" id="IPR015886">
    <property type="entry name" value="H2TH_FPG"/>
</dbReference>
<comment type="catalytic activity">
    <reaction evidence="1">
        <text>Hydrolysis of DNA containing ring-opened 7-methylguanine residues, releasing 2,6-diamino-4-hydroxy-5-(N-methyl)formamidopyrimidine.</text>
        <dbReference type="EC" id="3.2.2.23"/>
    </reaction>
</comment>
<dbReference type="Pfam" id="PF01149">
    <property type="entry name" value="Fapy_DNA_glyco"/>
    <property type="match status" value="1"/>
</dbReference>
<name>A0A5N5QRC8_9AGAM</name>
<keyword evidence="8" id="KW-0511">Multifunctional enzyme</keyword>
<dbReference type="GO" id="GO:0006284">
    <property type="term" value="P:base-excision repair"/>
    <property type="evidence" value="ECO:0007669"/>
    <property type="project" value="InterPro"/>
</dbReference>
<evidence type="ECO:0000256" key="8">
    <source>
        <dbReference type="ARBA" id="ARBA00023268"/>
    </source>
</evidence>
<dbReference type="GO" id="GO:0003684">
    <property type="term" value="F:damaged DNA binding"/>
    <property type="evidence" value="ECO:0007669"/>
    <property type="project" value="InterPro"/>
</dbReference>
<evidence type="ECO:0000256" key="6">
    <source>
        <dbReference type="ARBA" id="ARBA00023204"/>
    </source>
</evidence>
<evidence type="ECO:0000256" key="1">
    <source>
        <dbReference type="ARBA" id="ARBA00001668"/>
    </source>
</evidence>
<comment type="caution">
    <text evidence="12">The sequence shown here is derived from an EMBL/GenBank/DDBJ whole genome shotgun (WGS) entry which is preliminary data.</text>
</comment>
<dbReference type="InterPro" id="IPR010979">
    <property type="entry name" value="Ribosomal_uS13-like_H2TH"/>
</dbReference>
<dbReference type="PANTHER" id="PTHR22993">
    <property type="entry name" value="FORMAMIDOPYRIMIDINE-DNA GLYCOSYLASE"/>
    <property type="match status" value="1"/>
</dbReference>
<dbReference type="EMBL" id="SSOP01000025">
    <property type="protein sequence ID" value="KAB5594111.1"/>
    <property type="molecule type" value="Genomic_DNA"/>
</dbReference>
<keyword evidence="7" id="KW-0456">Lyase</keyword>
<keyword evidence="3" id="KW-0227">DNA damage</keyword>
<evidence type="ECO:0000256" key="3">
    <source>
        <dbReference type="ARBA" id="ARBA00022763"/>
    </source>
</evidence>
<feature type="domain" description="Formamidopyrimidine-DNA glycosylase catalytic" evidence="11">
    <location>
        <begin position="2"/>
        <end position="159"/>
    </location>
</feature>
<keyword evidence="5" id="KW-0238">DNA-binding</keyword>
<keyword evidence="13" id="KW-1185">Reference proteome</keyword>
<dbReference type="PROSITE" id="PS51068">
    <property type="entry name" value="FPG_CAT"/>
    <property type="match status" value="1"/>
</dbReference>
<dbReference type="Pfam" id="PF06831">
    <property type="entry name" value="H2TH"/>
    <property type="match status" value="1"/>
</dbReference>
<dbReference type="Gene3D" id="1.10.8.50">
    <property type="match status" value="1"/>
</dbReference>
<evidence type="ECO:0000256" key="7">
    <source>
        <dbReference type="ARBA" id="ARBA00023239"/>
    </source>
</evidence>
<evidence type="ECO:0000256" key="5">
    <source>
        <dbReference type="ARBA" id="ARBA00023125"/>
    </source>
</evidence>
<dbReference type="SMART" id="SM01232">
    <property type="entry name" value="H2TH"/>
    <property type="match status" value="1"/>
</dbReference>
<dbReference type="SUPFAM" id="SSF46946">
    <property type="entry name" value="S13-like H2TH domain"/>
    <property type="match status" value="1"/>
</dbReference>
<reference evidence="12 13" key="1">
    <citation type="journal article" date="2019" name="Fungal Biol. Biotechnol.">
        <title>Draft genome sequence of fastidious pathogen Ceratobasidium theobromae, which causes vascular-streak dieback in Theobroma cacao.</title>
        <authorList>
            <person name="Ali S.S."/>
            <person name="Asman A."/>
            <person name="Shao J."/>
            <person name="Firmansyah A.P."/>
            <person name="Susilo A.W."/>
            <person name="Rosmana A."/>
            <person name="McMahon P."/>
            <person name="Junaid M."/>
            <person name="Guest D."/>
            <person name="Kheng T.Y."/>
            <person name="Meinhardt L.W."/>
            <person name="Bailey B.A."/>
        </authorList>
    </citation>
    <scope>NUCLEOTIDE SEQUENCE [LARGE SCALE GENOMIC DNA]</scope>
    <source>
        <strain evidence="12 13">CT2</strain>
    </source>
</reference>
<keyword evidence="9" id="KW-0326">Glycosidase</keyword>
<keyword evidence="6" id="KW-0234">DNA repair</keyword>
<dbReference type="GO" id="GO:0005634">
    <property type="term" value="C:nucleus"/>
    <property type="evidence" value="ECO:0007669"/>
    <property type="project" value="TreeGrafter"/>
</dbReference>
<feature type="compositionally biased region" description="Basic and acidic residues" evidence="10">
    <location>
        <begin position="379"/>
        <end position="413"/>
    </location>
</feature>
<evidence type="ECO:0000313" key="12">
    <source>
        <dbReference type="EMBL" id="KAB5594111.1"/>
    </source>
</evidence>
<dbReference type="GO" id="GO:0016829">
    <property type="term" value="F:lyase activity"/>
    <property type="evidence" value="ECO:0007669"/>
    <property type="project" value="UniProtKB-KW"/>
</dbReference>
<dbReference type="GO" id="GO:0003906">
    <property type="term" value="F:DNA-(apurinic or apyrimidinic site) endonuclease activity"/>
    <property type="evidence" value="ECO:0007669"/>
    <property type="project" value="InterPro"/>
</dbReference>
<evidence type="ECO:0000256" key="2">
    <source>
        <dbReference type="ARBA" id="ARBA00009409"/>
    </source>
</evidence>
<dbReference type="InterPro" id="IPR035937">
    <property type="entry name" value="FPG_N"/>
</dbReference>
<dbReference type="Gene3D" id="3.20.190.10">
    <property type="entry name" value="MutM-like, N-terminal"/>
    <property type="match status" value="1"/>
</dbReference>
<evidence type="ECO:0000256" key="9">
    <source>
        <dbReference type="ARBA" id="ARBA00023295"/>
    </source>
</evidence>
<proteinExistence type="inferred from homology"/>
<organism evidence="12 13">
    <name type="scientific">Ceratobasidium theobromae</name>
    <dbReference type="NCBI Taxonomy" id="1582974"/>
    <lineage>
        <taxon>Eukaryota</taxon>
        <taxon>Fungi</taxon>
        <taxon>Dikarya</taxon>
        <taxon>Basidiomycota</taxon>
        <taxon>Agaricomycotina</taxon>
        <taxon>Agaricomycetes</taxon>
        <taxon>Cantharellales</taxon>
        <taxon>Ceratobasidiaceae</taxon>
        <taxon>Ceratobasidium</taxon>
    </lineage>
</organism>
<protein>
    <submittedName>
        <fullName evidence="12">Formamidopyrimidine-DNA glycosylase</fullName>
    </submittedName>
</protein>
<evidence type="ECO:0000313" key="13">
    <source>
        <dbReference type="Proteomes" id="UP000383932"/>
    </source>
</evidence>
<dbReference type="OrthoDB" id="444592at2759"/>
<evidence type="ECO:0000256" key="4">
    <source>
        <dbReference type="ARBA" id="ARBA00022801"/>
    </source>
</evidence>